<evidence type="ECO:0000256" key="1">
    <source>
        <dbReference type="SAM" id="MobiDB-lite"/>
    </source>
</evidence>
<feature type="region of interest" description="Disordered" evidence="1">
    <location>
        <begin position="39"/>
        <end position="67"/>
    </location>
</feature>
<proteinExistence type="predicted"/>
<evidence type="ECO:0000313" key="3">
    <source>
        <dbReference type="Proteomes" id="UP000726737"/>
    </source>
</evidence>
<feature type="compositionally biased region" description="Basic and acidic residues" evidence="1">
    <location>
        <begin position="39"/>
        <end position="66"/>
    </location>
</feature>
<dbReference type="Proteomes" id="UP000726737">
    <property type="component" value="Unassembled WGS sequence"/>
</dbReference>
<comment type="caution">
    <text evidence="2">The sequence shown here is derived from an EMBL/GenBank/DDBJ whole genome shotgun (WGS) entry which is preliminary data.</text>
</comment>
<dbReference type="SUPFAM" id="SSF54001">
    <property type="entry name" value="Cysteine proteinases"/>
    <property type="match status" value="1"/>
</dbReference>
<dbReference type="OrthoDB" id="2442706at2759"/>
<dbReference type="EMBL" id="JAAAJA010001333">
    <property type="protein sequence ID" value="KAG0247548.1"/>
    <property type="molecule type" value="Genomic_DNA"/>
</dbReference>
<dbReference type="AlphaFoldDB" id="A0A9P6TV48"/>
<evidence type="ECO:0000313" key="2">
    <source>
        <dbReference type="EMBL" id="KAG0247548.1"/>
    </source>
</evidence>
<protein>
    <submittedName>
        <fullName evidence="2">Uncharacterized protein</fullName>
    </submittedName>
</protein>
<organism evidence="2 3">
    <name type="scientific">Mortierella polycephala</name>
    <dbReference type="NCBI Taxonomy" id="41804"/>
    <lineage>
        <taxon>Eukaryota</taxon>
        <taxon>Fungi</taxon>
        <taxon>Fungi incertae sedis</taxon>
        <taxon>Mucoromycota</taxon>
        <taxon>Mortierellomycotina</taxon>
        <taxon>Mortierellomycetes</taxon>
        <taxon>Mortierellales</taxon>
        <taxon>Mortierellaceae</taxon>
        <taxon>Mortierella</taxon>
    </lineage>
</organism>
<keyword evidence="3" id="KW-1185">Reference proteome</keyword>
<name>A0A9P6TV48_9FUNG</name>
<gene>
    <name evidence="2" type="ORF">BG011_001317</name>
</gene>
<dbReference type="InterPro" id="IPR038765">
    <property type="entry name" value="Papain-like_cys_pep_sf"/>
</dbReference>
<accession>A0A9P6TV48</accession>
<reference evidence="2" key="1">
    <citation type="journal article" date="2020" name="Fungal Divers.">
        <title>Resolving the Mortierellaceae phylogeny through synthesis of multi-gene phylogenetics and phylogenomics.</title>
        <authorList>
            <person name="Vandepol N."/>
            <person name="Liber J."/>
            <person name="Desiro A."/>
            <person name="Na H."/>
            <person name="Kennedy M."/>
            <person name="Barry K."/>
            <person name="Grigoriev I.V."/>
            <person name="Miller A.N."/>
            <person name="O'Donnell K."/>
            <person name="Stajich J.E."/>
            <person name="Bonito G."/>
        </authorList>
    </citation>
    <scope>NUCLEOTIDE SEQUENCE</scope>
    <source>
        <strain evidence="2">KOD948</strain>
    </source>
</reference>
<sequence>MADERIHERYKESAFDHIGEMDEVLSSVATRRRRALDKDIETNRFPRYESKRQTKETGEPGPDVKRPHCFIQTDNGPCCTMALFNFAVNKGGSPMTKRILEEISTHSISKSTAEENMILKSLHHYVLREGYDALGGNDQGISTLDDHPTEGNHVVLIMPFNGYVWEIDSAEDGDGVFCLGMEGTDWTGVAQKRLERWTFAAWRGQIHNDVHAIIAEHFIT</sequence>